<keyword evidence="3" id="KW-1185">Reference proteome</keyword>
<evidence type="ECO:0000313" key="2">
    <source>
        <dbReference type="EMBL" id="SDW36460.1"/>
    </source>
</evidence>
<sequence length="187" mass="18884">MTRTFLTAAALAAILPFAALTSAATAQTPAAAPADPSVLTITDAYARSTNPDVGAAFMTIANAGTTDCQLTGLTAEGFDAPELHTHLEEGGVMKMVKVDAMTIPAGGTHALQRGGDHIMLMKPKAPVAQGQVVAMTLDFGACGTVPLSVTIDNNAGPKGPAMGMGGMGGMGQMHHDHMMHGGMAPSN</sequence>
<evidence type="ECO:0008006" key="4">
    <source>
        <dbReference type="Google" id="ProtNLM"/>
    </source>
</evidence>
<feature type="chain" id="PRO_5010190618" description="Copper chaperone PCu(A)C" evidence="1">
    <location>
        <begin position="27"/>
        <end position="187"/>
    </location>
</feature>
<gene>
    <name evidence="2" type="ORF">SAMN05444276_101776</name>
</gene>
<proteinExistence type="predicted"/>
<dbReference type="PANTHER" id="PTHR36302:SF1">
    <property type="entry name" value="COPPER CHAPERONE PCU(A)C"/>
    <property type="match status" value="1"/>
</dbReference>
<dbReference type="STRING" id="1545044.SAMN05444276_101776"/>
<accession>A0A1H2SY12</accession>
<dbReference type="Proteomes" id="UP000182944">
    <property type="component" value="Unassembled WGS sequence"/>
</dbReference>
<keyword evidence="1" id="KW-0732">Signal</keyword>
<organism evidence="2 3">
    <name type="scientific">Paracoccus sanguinis</name>
    <dbReference type="NCBI Taxonomy" id="1545044"/>
    <lineage>
        <taxon>Bacteria</taxon>
        <taxon>Pseudomonadati</taxon>
        <taxon>Pseudomonadota</taxon>
        <taxon>Alphaproteobacteria</taxon>
        <taxon>Rhodobacterales</taxon>
        <taxon>Paracoccaceae</taxon>
        <taxon>Paracoccus</taxon>
    </lineage>
</organism>
<evidence type="ECO:0000256" key="1">
    <source>
        <dbReference type="SAM" id="SignalP"/>
    </source>
</evidence>
<dbReference type="AlphaFoldDB" id="A0A1H2SY12"/>
<dbReference type="InterPro" id="IPR036182">
    <property type="entry name" value="PCuAC_sf"/>
</dbReference>
<dbReference type="Pfam" id="PF04314">
    <property type="entry name" value="PCuAC"/>
    <property type="match status" value="1"/>
</dbReference>
<reference evidence="3" key="1">
    <citation type="submission" date="2016-10" db="EMBL/GenBank/DDBJ databases">
        <authorList>
            <person name="Varghese N."/>
            <person name="Submissions S."/>
        </authorList>
    </citation>
    <scope>NUCLEOTIDE SEQUENCE [LARGE SCALE GENOMIC DNA]</scope>
    <source>
        <strain evidence="3">DSM 29303</strain>
    </source>
</reference>
<dbReference type="OrthoDB" id="9796962at2"/>
<dbReference type="Gene3D" id="2.60.40.1890">
    <property type="entry name" value="PCu(A)C copper chaperone"/>
    <property type="match status" value="1"/>
</dbReference>
<evidence type="ECO:0000313" key="3">
    <source>
        <dbReference type="Proteomes" id="UP000182944"/>
    </source>
</evidence>
<feature type="signal peptide" evidence="1">
    <location>
        <begin position="1"/>
        <end position="26"/>
    </location>
</feature>
<dbReference type="InterPro" id="IPR058248">
    <property type="entry name" value="Lxx211020-like"/>
</dbReference>
<dbReference type="SUPFAM" id="SSF110087">
    <property type="entry name" value="DR1885-like metal-binding protein"/>
    <property type="match status" value="1"/>
</dbReference>
<dbReference type="InterPro" id="IPR007410">
    <property type="entry name" value="LpqE-like"/>
</dbReference>
<protein>
    <recommendedName>
        <fullName evidence="4">Copper chaperone PCu(A)C</fullName>
    </recommendedName>
</protein>
<name>A0A1H2SY12_9RHOB</name>
<dbReference type="PANTHER" id="PTHR36302">
    <property type="entry name" value="BLR7088 PROTEIN"/>
    <property type="match status" value="1"/>
</dbReference>
<dbReference type="RefSeq" id="WP_052176343.1">
    <property type="nucleotide sequence ID" value="NZ_FNNA01000001.1"/>
</dbReference>
<dbReference type="EMBL" id="FNNA01000001">
    <property type="protein sequence ID" value="SDW36460.1"/>
    <property type="molecule type" value="Genomic_DNA"/>
</dbReference>